<dbReference type="EMBL" id="JAHQCW010000017">
    <property type="protein sequence ID" value="MBU9737138.1"/>
    <property type="molecule type" value="Genomic_DNA"/>
</dbReference>
<evidence type="ECO:0000313" key="2">
    <source>
        <dbReference type="Proteomes" id="UP000712157"/>
    </source>
</evidence>
<dbReference type="Proteomes" id="UP000712157">
    <property type="component" value="Unassembled WGS sequence"/>
</dbReference>
<evidence type="ECO:0000313" key="1">
    <source>
        <dbReference type="EMBL" id="MBU9737138.1"/>
    </source>
</evidence>
<gene>
    <name evidence="1" type="ORF">KTH89_11345</name>
</gene>
<dbReference type="RefSeq" id="WP_238721783.1">
    <property type="nucleotide sequence ID" value="NZ_JAHQCW010000017.1"/>
</dbReference>
<accession>A0A949JXR5</accession>
<name>A0A949JXR5_9FIRM</name>
<dbReference type="AlphaFoldDB" id="A0A949JXR5"/>
<protein>
    <recommendedName>
        <fullName evidence="3">DUF4367 domain-containing protein</fullName>
    </recommendedName>
</protein>
<keyword evidence="2" id="KW-1185">Reference proteome</keyword>
<proteinExistence type="predicted"/>
<evidence type="ECO:0008006" key="3">
    <source>
        <dbReference type="Google" id="ProtNLM"/>
    </source>
</evidence>
<reference evidence="1" key="1">
    <citation type="submission" date="2021-06" db="EMBL/GenBank/DDBJ databases">
        <title>Description of novel taxa of the family Lachnospiraceae.</title>
        <authorList>
            <person name="Chaplin A.V."/>
            <person name="Sokolova S.R."/>
            <person name="Pikina A.P."/>
            <person name="Korzhanova M."/>
            <person name="Belova V."/>
            <person name="Korostin D."/>
            <person name="Efimov B.A."/>
        </authorList>
    </citation>
    <scope>NUCLEOTIDE SEQUENCE</scope>
    <source>
        <strain evidence="1">ASD5720</strain>
    </source>
</reference>
<organism evidence="1 2">
    <name type="scientific">Diplocloster agilis</name>
    <dbReference type="NCBI Taxonomy" id="2850323"/>
    <lineage>
        <taxon>Bacteria</taxon>
        <taxon>Bacillati</taxon>
        <taxon>Bacillota</taxon>
        <taxon>Clostridia</taxon>
        <taxon>Lachnospirales</taxon>
        <taxon>Lachnospiraceae</taxon>
        <taxon>Diplocloster</taxon>
    </lineage>
</organism>
<sequence length="170" mass="19087">MKKKLIISLIAVILVLGVAFAIGALVKENKDTLQDMIIRIESAIKEVLGDDVKKQTETVVAGTLKYADKEGNEINYHILKTTYYEADPSEITGLNVDALGVLINPDSANRCKEMKIKNWDAALYEFDEHSYLCWTDTPEISYVLEYSPEAVPDEEIVKMAESAETLERNK</sequence>
<comment type="caution">
    <text evidence="1">The sequence shown here is derived from an EMBL/GenBank/DDBJ whole genome shotgun (WGS) entry which is preliminary data.</text>
</comment>